<feature type="compositionally biased region" description="Basic and acidic residues" evidence="1">
    <location>
        <begin position="140"/>
        <end position="152"/>
    </location>
</feature>
<dbReference type="PROSITE" id="PS51257">
    <property type="entry name" value="PROKAR_LIPOPROTEIN"/>
    <property type="match status" value="1"/>
</dbReference>
<sequence length="161" mass="15828">MRKAAQFTGAALIAAVLMTGCGSGSKDDGDAKKNDAASSGSSGSGQQSQAPAAGGDGAAALQGGWAKGSLLDKSLMVLAVAGDHASLSVAPKVACSGKVVTTARPVTFELKCLDGSTEYAKGTVKSVDAKSITVAWASGKEDTLKKDTEADRPAGLPKAGG</sequence>
<reference evidence="3" key="1">
    <citation type="journal article" date="2019" name="Int. J. Syst. Evol. Microbiol.">
        <title>The Global Catalogue of Microorganisms (GCM) 10K type strain sequencing project: providing services to taxonomists for standard genome sequencing and annotation.</title>
        <authorList>
            <consortium name="The Broad Institute Genomics Platform"/>
            <consortium name="The Broad Institute Genome Sequencing Center for Infectious Disease"/>
            <person name="Wu L."/>
            <person name="Ma J."/>
        </authorList>
    </citation>
    <scope>NUCLEOTIDE SEQUENCE [LARGE SCALE GENOMIC DNA]</scope>
    <source>
        <strain evidence="3">JCM 4788</strain>
    </source>
</reference>
<feature type="compositionally biased region" description="Low complexity" evidence="1">
    <location>
        <begin position="36"/>
        <end position="60"/>
    </location>
</feature>
<evidence type="ECO:0008006" key="4">
    <source>
        <dbReference type="Google" id="ProtNLM"/>
    </source>
</evidence>
<feature type="region of interest" description="Disordered" evidence="1">
    <location>
        <begin position="140"/>
        <end position="161"/>
    </location>
</feature>
<dbReference type="EMBL" id="BAAABX010000019">
    <property type="protein sequence ID" value="GAA0398323.1"/>
    <property type="molecule type" value="Genomic_DNA"/>
</dbReference>
<comment type="caution">
    <text evidence="2">The sequence shown here is derived from an EMBL/GenBank/DDBJ whole genome shotgun (WGS) entry which is preliminary data.</text>
</comment>
<feature type="compositionally biased region" description="Basic and acidic residues" evidence="1">
    <location>
        <begin position="25"/>
        <end position="35"/>
    </location>
</feature>
<organism evidence="2 3">
    <name type="scientific">Streptomyces luteireticuli</name>
    <dbReference type="NCBI Taxonomy" id="173858"/>
    <lineage>
        <taxon>Bacteria</taxon>
        <taxon>Bacillati</taxon>
        <taxon>Actinomycetota</taxon>
        <taxon>Actinomycetes</taxon>
        <taxon>Kitasatosporales</taxon>
        <taxon>Streptomycetaceae</taxon>
        <taxon>Streptomyces</taxon>
    </lineage>
</organism>
<evidence type="ECO:0000313" key="2">
    <source>
        <dbReference type="EMBL" id="GAA0398323.1"/>
    </source>
</evidence>
<protein>
    <recommendedName>
        <fullName evidence="4">Lipoprotein</fullName>
    </recommendedName>
</protein>
<gene>
    <name evidence="2" type="ORF">GCM10010357_19310</name>
</gene>
<accession>A0ABP3IDH6</accession>
<feature type="region of interest" description="Disordered" evidence="1">
    <location>
        <begin position="24"/>
        <end position="60"/>
    </location>
</feature>
<dbReference type="RefSeq" id="WP_344022070.1">
    <property type="nucleotide sequence ID" value="NZ_BAAABX010000019.1"/>
</dbReference>
<evidence type="ECO:0000313" key="3">
    <source>
        <dbReference type="Proteomes" id="UP001500879"/>
    </source>
</evidence>
<keyword evidence="3" id="KW-1185">Reference proteome</keyword>
<evidence type="ECO:0000256" key="1">
    <source>
        <dbReference type="SAM" id="MobiDB-lite"/>
    </source>
</evidence>
<name>A0ABP3IDH6_9ACTN</name>
<proteinExistence type="predicted"/>
<dbReference type="Proteomes" id="UP001500879">
    <property type="component" value="Unassembled WGS sequence"/>
</dbReference>